<dbReference type="RefSeq" id="WP_271176150.1">
    <property type="nucleotide sequence ID" value="NZ_BAAAJO010000001.1"/>
</dbReference>
<evidence type="ECO:0008006" key="3">
    <source>
        <dbReference type="Google" id="ProtNLM"/>
    </source>
</evidence>
<name>A0A9W6H7P1_9MICO</name>
<evidence type="ECO:0000313" key="2">
    <source>
        <dbReference type="Proteomes" id="UP001142372"/>
    </source>
</evidence>
<gene>
    <name evidence="1" type="ORF">GCM10017584_10440</name>
</gene>
<dbReference type="InterPro" id="IPR027417">
    <property type="entry name" value="P-loop_NTPase"/>
</dbReference>
<dbReference type="AlphaFoldDB" id="A0A9W6H7P1"/>
<reference evidence="1" key="1">
    <citation type="journal article" date="2014" name="Int. J. Syst. Evol. Microbiol.">
        <title>Complete genome sequence of Corynebacterium casei LMG S-19264T (=DSM 44701T), isolated from a smear-ripened cheese.</title>
        <authorList>
            <consortium name="US DOE Joint Genome Institute (JGI-PGF)"/>
            <person name="Walter F."/>
            <person name="Albersmeier A."/>
            <person name="Kalinowski J."/>
            <person name="Ruckert C."/>
        </authorList>
    </citation>
    <scope>NUCLEOTIDE SEQUENCE</scope>
    <source>
        <strain evidence="1">VKM Ac-1401</strain>
    </source>
</reference>
<dbReference type="SUPFAM" id="SSF52540">
    <property type="entry name" value="P-loop containing nucleoside triphosphate hydrolases"/>
    <property type="match status" value="1"/>
</dbReference>
<proteinExistence type="predicted"/>
<accession>A0A9W6H7P1</accession>
<dbReference type="EMBL" id="BSEN01000003">
    <property type="protein sequence ID" value="GLJ75470.1"/>
    <property type="molecule type" value="Genomic_DNA"/>
</dbReference>
<dbReference type="Pfam" id="PF13671">
    <property type="entry name" value="AAA_33"/>
    <property type="match status" value="1"/>
</dbReference>
<reference evidence="1" key="2">
    <citation type="submission" date="2023-01" db="EMBL/GenBank/DDBJ databases">
        <authorList>
            <person name="Sun Q."/>
            <person name="Evtushenko L."/>
        </authorList>
    </citation>
    <scope>NUCLEOTIDE SEQUENCE</scope>
    <source>
        <strain evidence="1">VKM Ac-1401</strain>
    </source>
</reference>
<evidence type="ECO:0000313" key="1">
    <source>
        <dbReference type="EMBL" id="GLJ75470.1"/>
    </source>
</evidence>
<comment type="caution">
    <text evidence="1">The sequence shown here is derived from an EMBL/GenBank/DDBJ whole genome shotgun (WGS) entry which is preliminary data.</text>
</comment>
<keyword evidence="2" id="KW-1185">Reference proteome</keyword>
<dbReference type="Gene3D" id="3.40.50.300">
    <property type="entry name" value="P-loop containing nucleotide triphosphate hydrolases"/>
    <property type="match status" value="1"/>
</dbReference>
<sequence length="181" mass="18985">MTEAAPSVLFLNGTVGVGKTTVADAVGALLAERGIPHAVIDLDALRRGWPSPEGDRFNNAIELTNLRSVAANYRAAGAQVLVLAGVLEEVAAIDDYRDALGGVTPTIIRLTVDPREGERRLRARHRADGDGDGDTAELSWHLARHGELDGVLDAAAIPGPVIDTTARDARAIALEVLQTAG</sequence>
<protein>
    <recommendedName>
        <fullName evidence="3">Adenylyl-sulfate kinase</fullName>
    </recommendedName>
</protein>
<dbReference type="Proteomes" id="UP001142372">
    <property type="component" value="Unassembled WGS sequence"/>
</dbReference>
<organism evidence="1 2">
    <name type="scientific">Leifsonia poae</name>
    <dbReference type="NCBI Taxonomy" id="110933"/>
    <lineage>
        <taxon>Bacteria</taxon>
        <taxon>Bacillati</taxon>
        <taxon>Actinomycetota</taxon>
        <taxon>Actinomycetes</taxon>
        <taxon>Micrococcales</taxon>
        <taxon>Microbacteriaceae</taxon>
        <taxon>Leifsonia</taxon>
    </lineage>
</organism>